<reference evidence="1 2" key="1">
    <citation type="submission" date="2015-10" db="EMBL/GenBank/DDBJ databases">
        <title>Draft genomes sequences of Candida glabrata isolates 1A, 1B, 2A, 2B, 3A and 3B.</title>
        <authorList>
            <person name="Haavelsrud O.E."/>
            <person name="Gaustad P."/>
        </authorList>
    </citation>
    <scope>NUCLEOTIDE SEQUENCE [LARGE SCALE GENOMIC DNA]</scope>
    <source>
        <strain evidence="1">910700640</strain>
    </source>
</reference>
<dbReference type="InterPro" id="IPR024621">
    <property type="entry name" value="Mba1"/>
</dbReference>
<dbReference type="OrthoDB" id="19619at2759"/>
<dbReference type="GO" id="GO:0032979">
    <property type="term" value="P:protein insertion into mitochondrial inner membrane from matrix"/>
    <property type="evidence" value="ECO:0007669"/>
    <property type="project" value="EnsemblFungi"/>
</dbReference>
<evidence type="ECO:0000313" key="1">
    <source>
        <dbReference type="EMBL" id="KTB04242.1"/>
    </source>
</evidence>
<dbReference type="Gene3D" id="3.10.450.240">
    <property type="match status" value="1"/>
</dbReference>
<evidence type="ECO:0000313" key="2">
    <source>
        <dbReference type="Proteomes" id="UP000054886"/>
    </source>
</evidence>
<dbReference type="AlphaFoldDB" id="A0A0W0DTK0"/>
<dbReference type="GO" id="GO:0097177">
    <property type="term" value="F:mitochondrial ribosome binding"/>
    <property type="evidence" value="ECO:0007669"/>
    <property type="project" value="EnsemblFungi"/>
</dbReference>
<organism evidence="1 2">
    <name type="scientific">Candida glabrata</name>
    <name type="common">Yeast</name>
    <name type="synonym">Torulopsis glabrata</name>
    <dbReference type="NCBI Taxonomy" id="5478"/>
    <lineage>
        <taxon>Eukaryota</taxon>
        <taxon>Fungi</taxon>
        <taxon>Dikarya</taxon>
        <taxon>Ascomycota</taxon>
        <taxon>Saccharomycotina</taxon>
        <taxon>Saccharomycetes</taxon>
        <taxon>Saccharomycetales</taxon>
        <taxon>Saccharomycetaceae</taxon>
        <taxon>Nakaseomyces</taxon>
    </lineage>
</organism>
<dbReference type="VEuPathDB" id="FungiDB:GW608_M06347"/>
<dbReference type="Pfam" id="PF07961">
    <property type="entry name" value="MBA1"/>
    <property type="match status" value="1"/>
</dbReference>
<proteinExistence type="predicted"/>
<accession>A0A0W0DTK0</accession>
<dbReference type="EMBL" id="LLZZ01000117">
    <property type="protein sequence ID" value="KTB04242.1"/>
    <property type="molecule type" value="Genomic_DNA"/>
</dbReference>
<dbReference type="PANTHER" id="PTHR13333">
    <property type="entry name" value="M-AAA PROTEASE-INTERACTING PROTEIN 1, MITOCHONDRIAL"/>
    <property type="match status" value="1"/>
</dbReference>
<dbReference type="VEuPathDB" id="FungiDB:B1J91_M06391g"/>
<dbReference type="PANTHER" id="PTHR13333:SF5">
    <property type="entry name" value="M-AAA PROTEASE-INTERACTING PROTEIN 1, MITOCHONDRIAL"/>
    <property type="match status" value="1"/>
</dbReference>
<dbReference type="VEuPathDB" id="FungiDB:CAGL0M06391g"/>
<dbReference type="Proteomes" id="UP000054886">
    <property type="component" value="Unassembled WGS sequence"/>
</dbReference>
<dbReference type="VEuPathDB" id="FungiDB:GWK60_M06347"/>
<dbReference type="GO" id="GO:0070131">
    <property type="term" value="P:positive regulation of mitochondrial translation"/>
    <property type="evidence" value="ECO:0007669"/>
    <property type="project" value="EnsemblFungi"/>
</dbReference>
<protein>
    <submittedName>
        <fullName evidence="1">Inner membrane mitoribosome receptor MBA1, mitochondrial</fullName>
    </submittedName>
</protein>
<name>A0A0W0DTK0_CANGB</name>
<comment type="caution">
    <text evidence="1">The sequence shown here is derived from an EMBL/GenBank/DDBJ whole genome shotgun (WGS) entry which is preliminary data.</text>
</comment>
<dbReference type="GO" id="GO:0005743">
    <property type="term" value="C:mitochondrial inner membrane"/>
    <property type="evidence" value="ECO:0007669"/>
    <property type="project" value="EnsemblFungi"/>
</dbReference>
<dbReference type="VEuPathDB" id="FungiDB:GVI51_M06347"/>
<gene>
    <name evidence="1" type="ORF">AO440_004128</name>
</gene>
<dbReference type="InterPro" id="IPR012483">
    <property type="entry name" value="Mba1_Saccharomycetales"/>
</dbReference>
<sequence length="284" mass="32643">MIVGYRGVVVRRVGVSRLANVYNTRLFSSGVKLLDEAEQKQDTKKIQDFNPRHLGVASELYVPASLSRLPSVITSPKLWFDNVIRRIYMLGLNTVQIGIFRFQTGIKPAFLLWKNKAIETYVQVNTNFASKSVEKLKPEVSVWVEEALNARSKQIPDNVKLDWQLLKFNDVPKLISIQPMMIPGRPLEHIQLLYRFNTKQRLVKLNKTNNKVEKLDRDVVDYMVFLCDATTNDLILMGSVFESKPDAKLPKNYDDNTEKAVRRMKECGDIYRVPPSSENPQITN</sequence>
<dbReference type="PIRSF" id="PIRSF022613">
    <property type="entry name" value="MBA1"/>
    <property type="match status" value="1"/>
</dbReference>
<keyword evidence="1" id="KW-0675">Receptor</keyword>